<sequence length="334" mass="37075">MYLDYVIRRFGVMVLVIFLAVTINFALPRLMPGDPIEAQLNQLMASGGGQMGDVAAMVEAYRSRFGLDQPVWMQYVAYWQSILRFDFGFSLANYPERVSHAIAASLPWTLGLLGFCTIVSFVIGTWLGGAIAWPRTPRWLRTAGSSLLILSAVPYFLIGMILLYVFAILVRWFPAGGGMPFGLNVGWNFETLRGILWHATLPAISIIIAEIGAWAIGMRGMLVSVLGEDYITLAEAKGNKNRRIFLRYGMRNALLPQLTKLALTLGHIVSGAILVEVIFSYPGLGFRLYQAIQTKDYFVIQGIVLLLSVSIAVAMFILDLIYPLIDPRITARKS</sequence>
<reference evidence="7 8" key="1">
    <citation type="submission" date="2016-11" db="EMBL/GenBank/DDBJ databases">
        <authorList>
            <person name="Jaros S."/>
            <person name="Januszkiewicz K."/>
            <person name="Wedrychowicz H."/>
        </authorList>
    </citation>
    <scope>NUCLEOTIDE SEQUENCE [LARGE SCALE GENOMIC DNA]</scope>
    <source>
        <strain evidence="7 8">ATCC 23634</strain>
    </source>
</reference>
<dbReference type="Gene3D" id="1.10.3720.10">
    <property type="entry name" value="MetI-like"/>
    <property type="match status" value="1"/>
</dbReference>
<dbReference type="STRING" id="665118.SAMN02983003_0391"/>
<protein>
    <submittedName>
        <fullName evidence="7">Peptide/nickel transport system permease protein</fullName>
    </submittedName>
</protein>
<feature type="transmembrane region" description="Helical" evidence="5">
    <location>
        <begin position="112"/>
        <end position="133"/>
    </location>
</feature>
<feature type="domain" description="ABC transmembrane type-1" evidence="6">
    <location>
        <begin position="106"/>
        <end position="322"/>
    </location>
</feature>
<organism evidence="7 8">
    <name type="scientific">Devosia enhydra</name>
    <dbReference type="NCBI Taxonomy" id="665118"/>
    <lineage>
        <taxon>Bacteria</taxon>
        <taxon>Pseudomonadati</taxon>
        <taxon>Pseudomonadota</taxon>
        <taxon>Alphaproteobacteria</taxon>
        <taxon>Hyphomicrobiales</taxon>
        <taxon>Devosiaceae</taxon>
        <taxon>Devosia</taxon>
    </lineage>
</organism>
<evidence type="ECO:0000313" key="7">
    <source>
        <dbReference type="EMBL" id="SFZ81241.1"/>
    </source>
</evidence>
<keyword evidence="3 5" id="KW-1133">Transmembrane helix</keyword>
<dbReference type="PANTHER" id="PTHR43376">
    <property type="entry name" value="OLIGOPEPTIDE TRANSPORT SYSTEM PERMEASE PROTEIN"/>
    <property type="match status" value="1"/>
</dbReference>
<feature type="transmembrane region" description="Helical" evidence="5">
    <location>
        <begin position="299"/>
        <end position="325"/>
    </location>
</feature>
<dbReference type="GO" id="GO:0055085">
    <property type="term" value="P:transmembrane transport"/>
    <property type="evidence" value="ECO:0007669"/>
    <property type="project" value="InterPro"/>
</dbReference>
<dbReference type="SUPFAM" id="SSF161098">
    <property type="entry name" value="MetI-like"/>
    <property type="match status" value="1"/>
</dbReference>
<accession>A0A1K2HT76</accession>
<dbReference type="PANTHER" id="PTHR43376:SF1">
    <property type="entry name" value="OLIGOPEPTIDE TRANSPORT SYSTEM PERMEASE PROTEIN"/>
    <property type="match status" value="1"/>
</dbReference>
<feature type="transmembrane region" description="Helical" evidence="5">
    <location>
        <begin position="145"/>
        <end position="174"/>
    </location>
</feature>
<dbReference type="CDD" id="cd06261">
    <property type="entry name" value="TM_PBP2"/>
    <property type="match status" value="1"/>
</dbReference>
<evidence type="ECO:0000256" key="1">
    <source>
        <dbReference type="ARBA" id="ARBA00004651"/>
    </source>
</evidence>
<gene>
    <name evidence="7" type="ORF">SAMN02983003_0391</name>
</gene>
<keyword evidence="8" id="KW-1185">Reference proteome</keyword>
<dbReference type="OrthoDB" id="9778910at2"/>
<dbReference type="InterPro" id="IPR000515">
    <property type="entry name" value="MetI-like"/>
</dbReference>
<evidence type="ECO:0000313" key="8">
    <source>
        <dbReference type="Proteomes" id="UP000183447"/>
    </source>
</evidence>
<feature type="transmembrane region" description="Helical" evidence="5">
    <location>
        <begin position="6"/>
        <end position="27"/>
    </location>
</feature>
<evidence type="ECO:0000256" key="3">
    <source>
        <dbReference type="ARBA" id="ARBA00022989"/>
    </source>
</evidence>
<evidence type="ECO:0000256" key="4">
    <source>
        <dbReference type="ARBA" id="ARBA00023136"/>
    </source>
</evidence>
<comment type="similarity">
    <text evidence="5">Belongs to the binding-protein-dependent transport system permease family.</text>
</comment>
<dbReference type="InterPro" id="IPR035906">
    <property type="entry name" value="MetI-like_sf"/>
</dbReference>
<dbReference type="GO" id="GO:0005886">
    <property type="term" value="C:plasma membrane"/>
    <property type="evidence" value="ECO:0007669"/>
    <property type="project" value="UniProtKB-SubCell"/>
</dbReference>
<keyword evidence="2 5" id="KW-0812">Transmembrane</keyword>
<dbReference type="EMBL" id="FPKU01000001">
    <property type="protein sequence ID" value="SFZ81241.1"/>
    <property type="molecule type" value="Genomic_DNA"/>
</dbReference>
<proteinExistence type="inferred from homology"/>
<name>A0A1K2HT76_9HYPH</name>
<dbReference type="PROSITE" id="PS50928">
    <property type="entry name" value="ABC_TM1"/>
    <property type="match status" value="1"/>
</dbReference>
<feature type="transmembrane region" description="Helical" evidence="5">
    <location>
        <begin position="261"/>
        <end position="279"/>
    </location>
</feature>
<dbReference type="RefSeq" id="WP_072338723.1">
    <property type="nucleotide sequence ID" value="NZ_FPKU01000001.1"/>
</dbReference>
<evidence type="ECO:0000259" key="6">
    <source>
        <dbReference type="PROSITE" id="PS50928"/>
    </source>
</evidence>
<evidence type="ECO:0000256" key="2">
    <source>
        <dbReference type="ARBA" id="ARBA00022692"/>
    </source>
</evidence>
<dbReference type="AlphaFoldDB" id="A0A1K2HT76"/>
<keyword evidence="4 5" id="KW-0472">Membrane</keyword>
<evidence type="ECO:0000256" key="5">
    <source>
        <dbReference type="RuleBase" id="RU363032"/>
    </source>
</evidence>
<comment type="subcellular location">
    <subcellularLocation>
        <location evidence="1 5">Cell membrane</location>
        <topology evidence="1 5">Multi-pass membrane protein</topology>
    </subcellularLocation>
</comment>
<dbReference type="Pfam" id="PF00528">
    <property type="entry name" value="BPD_transp_1"/>
    <property type="match status" value="1"/>
</dbReference>
<dbReference type="Proteomes" id="UP000183447">
    <property type="component" value="Unassembled WGS sequence"/>
</dbReference>
<keyword evidence="5" id="KW-0813">Transport</keyword>
<feature type="transmembrane region" description="Helical" evidence="5">
    <location>
        <begin position="194"/>
        <end position="216"/>
    </location>
</feature>